<dbReference type="GO" id="GO:0004343">
    <property type="term" value="F:glucosamine 6-phosphate N-acetyltransferase activity"/>
    <property type="evidence" value="ECO:0007669"/>
    <property type="project" value="TreeGrafter"/>
</dbReference>
<proteinExistence type="predicted"/>
<dbReference type="OrthoDB" id="9796171at2"/>
<keyword evidence="3" id="KW-0808">Transferase</keyword>
<dbReference type="FunFam" id="3.40.630.30:FF:000035">
    <property type="entry name" value="GNAT family N-acetyltransferase"/>
    <property type="match status" value="1"/>
</dbReference>
<sequence>MWRIKSFQELTTTELYTYLQLRVNVFIVEQSCPYPELDGYDMDSYHFSYIENDELLAYARVLPSGVKYNCVSIGRVIVDKKSRGRGLAKQLMEQAISFIHEQWPIADIQLQAQAHLKHFYGSFGFEAISDEYDEDGIPHVDMLKKAVNL</sequence>
<dbReference type="PANTHER" id="PTHR13355">
    <property type="entry name" value="GLUCOSAMINE 6-PHOSPHATE N-ACETYLTRANSFERASE"/>
    <property type="match status" value="1"/>
</dbReference>
<dbReference type="SUPFAM" id="SSF55729">
    <property type="entry name" value="Acyl-CoA N-acyltransferases (Nat)"/>
    <property type="match status" value="1"/>
</dbReference>
<evidence type="ECO:0000313" key="3">
    <source>
        <dbReference type="EMBL" id="QBP40011.1"/>
    </source>
</evidence>
<dbReference type="Pfam" id="PF13673">
    <property type="entry name" value="Acetyltransf_10"/>
    <property type="match status" value="1"/>
</dbReference>
<reference evidence="3 4" key="1">
    <citation type="submission" date="2019-03" db="EMBL/GenBank/DDBJ databases">
        <title>Complete genome sequence of Paenisporosarcina antarctica CGMCC 1.6503T.</title>
        <authorList>
            <person name="Rong J.-C."/>
            <person name="Chi N.-Y."/>
            <person name="Zhang Q.-F."/>
        </authorList>
    </citation>
    <scope>NUCLEOTIDE SEQUENCE [LARGE SCALE GENOMIC DNA]</scope>
    <source>
        <strain evidence="3 4">CGMCC 1.6503</strain>
    </source>
</reference>
<protein>
    <recommendedName>
        <fullName evidence="1">Protein ElaA</fullName>
    </recommendedName>
</protein>
<dbReference type="InterPro" id="IPR039143">
    <property type="entry name" value="GNPNAT1-like"/>
</dbReference>
<name>A0A4P6ZUL3_9BACL</name>
<dbReference type="Gene3D" id="3.40.630.30">
    <property type="match status" value="1"/>
</dbReference>
<organism evidence="3 4">
    <name type="scientific">Paenisporosarcina antarctica</name>
    <dbReference type="NCBI Taxonomy" id="417367"/>
    <lineage>
        <taxon>Bacteria</taxon>
        <taxon>Bacillati</taxon>
        <taxon>Bacillota</taxon>
        <taxon>Bacilli</taxon>
        <taxon>Bacillales</taxon>
        <taxon>Caryophanaceae</taxon>
        <taxon>Paenisporosarcina</taxon>
    </lineage>
</organism>
<evidence type="ECO:0000259" key="2">
    <source>
        <dbReference type="PROSITE" id="PS51186"/>
    </source>
</evidence>
<dbReference type="PANTHER" id="PTHR13355:SF11">
    <property type="entry name" value="GLUCOSAMINE 6-PHOSPHATE N-ACETYLTRANSFERASE"/>
    <property type="match status" value="1"/>
</dbReference>
<dbReference type="EMBL" id="CP038015">
    <property type="protein sequence ID" value="QBP40011.1"/>
    <property type="molecule type" value="Genomic_DNA"/>
</dbReference>
<dbReference type="InterPro" id="IPR000182">
    <property type="entry name" value="GNAT_dom"/>
</dbReference>
<dbReference type="PROSITE" id="PS51186">
    <property type="entry name" value="GNAT"/>
    <property type="match status" value="1"/>
</dbReference>
<accession>A0A4P6ZUL3</accession>
<dbReference type="CDD" id="cd04301">
    <property type="entry name" value="NAT_SF"/>
    <property type="match status" value="1"/>
</dbReference>
<keyword evidence="4" id="KW-1185">Reference proteome</keyword>
<evidence type="ECO:0000313" key="4">
    <source>
        <dbReference type="Proteomes" id="UP000294292"/>
    </source>
</evidence>
<dbReference type="AlphaFoldDB" id="A0A4P6ZUL3"/>
<dbReference type="InterPro" id="IPR016181">
    <property type="entry name" value="Acyl_CoA_acyltransferase"/>
</dbReference>
<dbReference type="KEGG" id="panc:E2636_02020"/>
<feature type="domain" description="N-acetyltransferase" evidence="2">
    <location>
        <begin position="5"/>
        <end position="147"/>
    </location>
</feature>
<evidence type="ECO:0000256" key="1">
    <source>
        <dbReference type="ARBA" id="ARBA00072224"/>
    </source>
</evidence>
<dbReference type="RefSeq" id="WP_134208547.1">
    <property type="nucleotide sequence ID" value="NZ_CP038015.1"/>
</dbReference>
<dbReference type="Proteomes" id="UP000294292">
    <property type="component" value="Chromosome"/>
</dbReference>
<gene>
    <name evidence="3" type="ORF">E2636_02020</name>
</gene>